<dbReference type="NCBIfam" id="NF037995">
    <property type="entry name" value="TRAP_S1"/>
    <property type="match status" value="1"/>
</dbReference>
<feature type="signal peptide" evidence="2">
    <location>
        <begin position="1"/>
        <end position="33"/>
    </location>
</feature>
<dbReference type="PANTHER" id="PTHR33376:SF2">
    <property type="entry name" value="DICARBOXYLATE-BINDING PERIPLASMIC PROTEIN"/>
    <property type="match status" value="1"/>
</dbReference>
<dbReference type="InterPro" id="IPR004682">
    <property type="entry name" value="TRAP_DctP"/>
</dbReference>
<dbReference type="InterPro" id="IPR038404">
    <property type="entry name" value="TRAP_DctP_sf"/>
</dbReference>
<dbReference type="NCBIfam" id="TIGR00787">
    <property type="entry name" value="dctP"/>
    <property type="match status" value="1"/>
</dbReference>
<proteinExistence type="predicted"/>
<name>A0ABV8UN93_9PROT</name>
<dbReference type="Gene3D" id="3.40.190.170">
    <property type="entry name" value="Bacterial extracellular solute-binding protein, family 7"/>
    <property type="match status" value="1"/>
</dbReference>
<dbReference type="PANTHER" id="PTHR33376">
    <property type="match status" value="1"/>
</dbReference>
<comment type="caution">
    <text evidence="3">The sequence shown here is derived from an EMBL/GenBank/DDBJ whole genome shotgun (WGS) entry which is preliminary data.</text>
</comment>
<dbReference type="RefSeq" id="WP_382422874.1">
    <property type="nucleotide sequence ID" value="NZ_JBHSCW010000007.1"/>
</dbReference>
<dbReference type="Pfam" id="PF03480">
    <property type="entry name" value="DctP"/>
    <property type="match status" value="1"/>
</dbReference>
<keyword evidence="4" id="KW-1185">Reference proteome</keyword>
<dbReference type="PIRSF" id="PIRSF006470">
    <property type="entry name" value="DctB"/>
    <property type="match status" value="1"/>
</dbReference>
<sequence length="339" mass="37622">MKPGKFQLRKYHLLGLSAAVLALTALQAPGAEAQERLRIGWTSADSDTDPYAIAAHYFAEELENEAPGEFDISFFPNNELGNETEMLEGMQLGTLEAAVITGTQIASISSAFQLIDLPFLFKDNEQAREVLDGEVGQMMLDTLEPKGIVGLGFVEAGFRSTINNVRPVHTPEDMEGIRLRVQPFDIYLDSFERFGADPIPMEWSEVFTAVQQGTIDGLEIPLSVIYANNFPDVTQYLSLTQHVYNAPALLVSKQTFDQLSDELKQAVRDAAETTVERQRETVGANNQDMVGRIEEAGMEVNEVEDISAFQELVRPVYEDYREDIGSELMDKALEATGQN</sequence>
<organism evidence="3 4">
    <name type="scientific">Fodinicurvata halophila</name>
    <dbReference type="NCBI Taxonomy" id="1419723"/>
    <lineage>
        <taxon>Bacteria</taxon>
        <taxon>Pseudomonadati</taxon>
        <taxon>Pseudomonadota</taxon>
        <taxon>Alphaproteobacteria</taxon>
        <taxon>Rhodospirillales</taxon>
        <taxon>Rhodovibrionaceae</taxon>
        <taxon>Fodinicurvata</taxon>
    </lineage>
</organism>
<dbReference type="InterPro" id="IPR018389">
    <property type="entry name" value="DctP_fam"/>
</dbReference>
<evidence type="ECO:0000313" key="4">
    <source>
        <dbReference type="Proteomes" id="UP001595799"/>
    </source>
</evidence>
<dbReference type="Proteomes" id="UP001595799">
    <property type="component" value="Unassembled WGS sequence"/>
</dbReference>
<protein>
    <submittedName>
        <fullName evidence="3">DctP family TRAP transporter solute-binding subunit</fullName>
    </submittedName>
</protein>
<evidence type="ECO:0000256" key="1">
    <source>
        <dbReference type="ARBA" id="ARBA00022729"/>
    </source>
</evidence>
<accession>A0ABV8UN93</accession>
<feature type="chain" id="PRO_5045141525" evidence="2">
    <location>
        <begin position="34"/>
        <end position="339"/>
    </location>
</feature>
<evidence type="ECO:0000313" key="3">
    <source>
        <dbReference type="EMBL" id="MFC4352524.1"/>
    </source>
</evidence>
<dbReference type="EMBL" id="JBHSCW010000007">
    <property type="protein sequence ID" value="MFC4352524.1"/>
    <property type="molecule type" value="Genomic_DNA"/>
</dbReference>
<reference evidence="4" key="1">
    <citation type="journal article" date="2019" name="Int. J. Syst. Evol. Microbiol.">
        <title>The Global Catalogue of Microorganisms (GCM) 10K type strain sequencing project: providing services to taxonomists for standard genome sequencing and annotation.</title>
        <authorList>
            <consortium name="The Broad Institute Genomics Platform"/>
            <consortium name="The Broad Institute Genome Sequencing Center for Infectious Disease"/>
            <person name="Wu L."/>
            <person name="Ma J."/>
        </authorList>
    </citation>
    <scope>NUCLEOTIDE SEQUENCE [LARGE SCALE GENOMIC DNA]</scope>
    <source>
        <strain evidence="4">CECT 8472</strain>
    </source>
</reference>
<gene>
    <name evidence="3" type="ORF">ACFOW6_13315</name>
</gene>
<evidence type="ECO:0000256" key="2">
    <source>
        <dbReference type="SAM" id="SignalP"/>
    </source>
</evidence>
<keyword evidence="1 2" id="KW-0732">Signal</keyword>